<evidence type="ECO:0000313" key="2">
    <source>
        <dbReference type="Proteomes" id="UP001230649"/>
    </source>
</evidence>
<organism evidence="1 2">
    <name type="scientific">Naganishia adeliensis</name>
    <dbReference type="NCBI Taxonomy" id="92952"/>
    <lineage>
        <taxon>Eukaryota</taxon>
        <taxon>Fungi</taxon>
        <taxon>Dikarya</taxon>
        <taxon>Basidiomycota</taxon>
        <taxon>Agaricomycotina</taxon>
        <taxon>Tremellomycetes</taxon>
        <taxon>Filobasidiales</taxon>
        <taxon>Filobasidiaceae</taxon>
        <taxon>Naganishia</taxon>
    </lineage>
</organism>
<dbReference type="Proteomes" id="UP001230649">
    <property type="component" value="Unassembled WGS sequence"/>
</dbReference>
<accession>A0ACC2WQW1</accession>
<proteinExistence type="predicted"/>
<sequence length="828" mass="89840">MLPVSHLNGQKTSPQIHSSTRRRSSSGEPRQRLRSPTKDQVVLEHSQHSVRADFSSVVAQRTNFDLVSNSDELPQRWLQSPAPFATESSETAGENEDHSRPEQQGRKFTNRLAGDRELVDVNGQHATITTRDHTAPTEDKGLQPGTRTPSALRGPGEAFSFQPLNDTSSLDFTTIPHWNDRSRSPSASVSIHSQPTSVHKFGKPPLNNVRSIHHSSLGNRISTFFGQHRSSPTGSNTRPSTSQGLLEPSSVVKPKDSVAGKRSLFGNASKSRQAPSNPVQSYRGAREDPSHSIPRFNNEVSGRSDSPAQDDRLQAGHGASPMEGRRATSVSPAITGSPSQQYPPSSTNPRLPEYCGGSSENNSSAVGSSHSQQAIAPLLSSNLPQLALDANVADSQRRRASASMHDEKLLGSSGEDWNWGAPSGSIPSADPELTTDRKKQFSWLPNPSLSDGRELMGFGGDLGKKRLHVTGHSDGMGMGPLSNVIVPSGNGTGDIPQVPYIIGFEKQVLAFEPLIQDAYFTLSGDRHTFYPDDLPPPKRVLDIGTGTGGWPIAMAQKWRGTTFVGLDIASIQTDLRALGKAARMLRKSVSDLGECESGLDWEDLAQRVTWHVSNFFDMVHIRFVGLGVPESSWGNLFAEASRVLKRETGVLEIVEMSKILPSATPHSLKASFALLMLSNFIHQYPFIPIRPALAMSAFTVSDTLKCVLRRSDISVSDPANVLLQAMGIWVDSALGKGKHGRGRGLGNTGISKVPGWGEGVMGEHAITQHRQHCRSQQQGGDKGERDGRVQESSTSGFFRITPGSNTAPSDLRAEEDEVKLMVWLVRKK</sequence>
<evidence type="ECO:0000313" key="1">
    <source>
        <dbReference type="EMBL" id="KAJ9113796.1"/>
    </source>
</evidence>
<protein>
    <submittedName>
        <fullName evidence="1">Uncharacterized protein</fullName>
    </submittedName>
</protein>
<name>A0ACC2WQW1_9TREE</name>
<dbReference type="EMBL" id="JASBWS010000011">
    <property type="protein sequence ID" value="KAJ9113796.1"/>
    <property type="molecule type" value="Genomic_DNA"/>
</dbReference>
<gene>
    <name evidence="1" type="ORF">QFC20_001823</name>
</gene>
<reference evidence="1" key="1">
    <citation type="submission" date="2023-04" db="EMBL/GenBank/DDBJ databases">
        <title>Draft Genome sequencing of Naganishia species isolated from polar environments using Oxford Nanopore Technology.</title>
        <authorList>
            <person name="Leo P."/>
            <person name="Venkateswaran K."/>
        </authorList>
    </citation>
    <scope>NUCLEOTIDE SEQUENCE</scope>
    <source>
        <strain evidence="1">MNA-CCFEE 5262</strain>
    </source>
</reference>
<keyword evidence="2" id="KW-1185">Reference proteome</keyword>
<comment type="caution">
    <text evidence="1">The sequence shown here is derived from an EMBL/GenBank/DDBJ whole genome shotgun (WGS) entry which is preliminary data.</text>
</comment>